<dbReference type="PROSITE" id="PS52016">
    <property type="entry name" value="TONB_DEPENDENT_REC_3"/>
    <property type="match status" value="1"/>
</dbReference>
<dbReference type="HOGENOM" id="CLU_004317_0_1_10"/>
<evidence type="ECO:0000259" key="11">
    <source>
        <dbReference type="Pfam" id="PF00593"/>
    </source>
</evidence>
<feature type="signal peptide" evidence="10">
    <location>
        <begin position="1"/>
        <end position="30"/>
    </location>
</feature>
<dbReference type="Pfam" id="PF00593">
    <property type="entry name" value="TonB_dep_Rec_b-barrel"/>
    <property type="match status" value="1"/>
</dbReference>
<dbReference type="GO" id="GO:0009279">
    <property type="term" value="C:cell outer membrane"/>
    <property type="evidence" value="ECO:0007669"/>
    <property type="project" value="UniProtKB-SubCell"/>
</dbReference>
<evidence type="ECO:0000256" key="7">
    <source>
        <dbReference type="ARBA" id="ARBA00023237"/>
    </source>
</evidence>
<dbReference type="NCBIfam" id="TIGR04057">
    <property type="entry name" value="SusC_RagA_signa"/>
    <property type="match status" value="1"/>
</dbReference>
<dbReference type="Gene3D" id="2.60.40.1120">
    <property type="entry name" value="Carboxypeptidase-like, regulatory domain"/>
    <property type="match status" value="1"/>
</dbReference>
<dbReference type="InterPro" id="IPR036942">
    <property type="entry name" value="Beta-barrel_TonB_sf"/>
</dbReference>
<evidence type="ECO:0000256" key="1">
    <source>
        <dbReference type="ARBA" id="ARBA00004571"/>
    </source>
</evidence>
<evidence type="ECO:0000256" key="3">
    <source>
        <dbReference type="ARBA" id="ARBA00022452"/>
    </source>
</evidence>
<feature type="chain" id="PRO_5002848958" description="TonB-dependent receptor plug domain-containing protein" evidence="10">
    <location>
        <begin position="31"/>
        <end position="1090"/>
    </location>
</feature>
<keyword evidence="4 8" id="KW-0812">Transmembrane</keyword>
<dbReference type="AlphaFoldDB" id="B6VSB1"/>
<name>B6VSB1_9BACT</name>
<dbReference type="NCBIfam" id="TIGR04056">
    <property type="entry name" value="OMP_RagA_SusC"/>
    <property type="match status" value="1"/>
</dbReference>
<evidence type="ECO:0000313" key="14">
    <source>
        <dbReference type="Proteomes" id="UP000004849"/>
    </source>
</evidence>
<dbReference type="InterPro" id="IPR037066">
    <property type="entry name" value="Plug_dom_sf"/>
</dbReference>
<reference evidence="13 14" key="1">
    <citation type="submission" date="2008-10" db="EMBL/GenBank/DDBJ databases">
        <title>Draft genome sequence of Bacteroides dorei (DSM 17855).</title>
        <authorList>
            <person name="Sudarsanam P."/>
            <person name="Ley R."/>
            <person name="Guruge J."/>
            <person name="Turnbaugh P.J."/>
            <person name="Mahowald M."/>
            <person name="Liep D."/>
            <person name="Gordon J."/>
        </authorList>
    </citation>
    <scope>NUCLEOTIDE SEQUENCE [LARGE SCALE GENOMIC DNA]</scope>
    <source>
        <strain evidence="13 14">DSM 17855</strain>
    </source>
</reference>
<sequence>MNVKLKSFFMKKRVLFTLTCLFLWTGMAMAQVSRITGVVVSAEDNEPIVGASVLVKGTTLGTITDMNGRYSINNVPVNAKSLVISFVGMKTQELAIKGGEQRVVMQSDTELIDEVVVVAYGTQKKSSFTGAASTVGAKSIEKRAITNVTAALEGNASGVQVTAATGQPGESSSIRIRGFGSVNASNAPLYVVDGTIYNGSIGDINPADIESMTILKDAASTSLYGSSAGNGVILITTKKGKESGGTGVNLTINQGWSNRAYKDYKKVGIYDYYPLQWEMLKNSYITSGKDVATAASLATSKIGSTLKYNPFVGVADDAIVGTDGKLNSSADALKWGDDLDWEDAAFKTGYRQEYNLSYNTKTEKSDTYASVGYLNDDGYMIKTDFERYSGRLNYNVYPTKWFKTGLNLGVTRTVSNYSTSDSGNSSSYSNLTRFIRTMAPIYPVHKHDLETGAYLDANGKATTDPGEYIYDYEGTRLSNNGRDAIAETEFNQRELVRVNQTGHTYLTLTPVEGLNLTANYSINNIDYRRKVYENPYVGDGTAGPGRLNQMSTRTLTQTFNQLITYNKSIGNHNFDVLLGHENYSYKYEYLYGMKTQETVSGMYEFGNFVNISSLSSYTNTYKKEGYFGRINYDYAHKYYASLSYRHDGSSRFAKENRWGDFWSFGAGWRISEEAFMKDVKWVNNLKLRASYGETGNDNILDSDGDPDYYPYQTLYGLGYKNGSEAGAYFTVIANPSLKWETQISTDIALEFGLFDCLTGTIEYFKKDSKDLLFDVSQPASVGVTSIIQNIGKVTNSGVEIELDYNAFKNKDWSVSVGANATFVKNKIKNLPATMKENGYISGSKKWLEGKSIYEFWLRQWHGVDPQTGDGLYVADVSKYNQGNIGTGDGNITQSQFDEYKKTVVTIDGKELTNSYTYAKYDFSGSSIPDVFGGFNVRVSYKNFDLAAVFSYQLGGQVLDTNYATMMSMTEFGYAQSPDLLKAWKQAGDITEVPRIDNSAAHTTNIGQSYSTRWLTSSDYLNLRSVTIGYQFPKAWLSKVMLKSARLNLTAENLFMLKARQGLNPMANYSGVTYNEYMPSRNITLGLNVSF</sequence>
<dbReference type="Gene3D" id="2.40.170.20">
    <property type="entry name" value="TonB-dependent receptor, beta-barrel domain"/>
    <property type="match status" value="1"/>
</dbReference>
<evidence type="ECO:0000256" key="10">
    <source>
        <dbReference type="SAM" id="SignalP"/>
    </source>
</evidence>
<evidence type="ECO:0000256" key="2">
    <source>
        <dbReference type="ARBA" id="ARBA00022448"/>
    </source>
</evidence>
<dbReference type="InterPro" id="IPR039426">
    <property type="entry name" value="TonB-dep_rcpt-like"/>
</dbReference>
<evidence type="ECO:0000256" key="9">
    <source>
        <dbReference type="RuleBase" id="RU003357"/>
    </source>
</evidence>
<dbReference type="Pfam" id="PF07715">
    <property type="entry name" value="Plug"/>
    <property type="match status" value="1"/>
</dbReference>
<dbReference type="InterPro" id="IPR000531">
    <property type="entry name" value="Beta-barrel_TonB"/>
</dbReference>
<dbReference type="InterPro" id="IPR023997">
    <property type="entry name" value="TonB-dep_OMP_SusC/RagA_CS"/>
</dbReference>
<dbReference type="InterPro" id="IPR023996">
    <property type="entry name" value="TonB-dep_OMP_SusC/RagA"/>
</dbReference>
<evidence type="ECO:0000259" key="12">
    <source>
        <dbReference type="Pfam" id="PF07715"/>
    </source>
</evidence>
<keyword evidence="3 8" id="KW-1134">Transmembrane beta strand</keyword>
<dbReference type="SUPFAM" id="SSF56935">
    <property type="entry name" value="Porins"/>
    <property type="match status" value="1"/>
</dbReference>
<evidence type="ECO:0000313" key="13">
    <source>
        <dbReference type="EMBL" id="EEB27326.1"/>
    </source>
</evidence>
<keyword evidence="7 8" id="KW-0998">Cell outer membrane</keyword>
<evidence type="ECO:0000256" key="4">
    <source>
        <dbReference type="ARBA" id="ARBA00022692"/>
    </source>
</evidence>
<keyword evidence="5 9" id="KW-0798">TonB box</keyword>
<organism evidence="13 14">
    <name type="scientific">Phocaeicola dorei DSM 17855</name>
    <dbReference type="NCBI Taxonomy" id="483217"/>
    <lineage>
        <taxon>Bacteria</taxon>
        <taxon>Pseudomonadati</taxon>
        <taxon>Bacteroidota</taxon>
        <taxon>Bacteroidia</taxon>
        <taxon>Bacteroidales</taxon>
        <taxon>Bacteroidaceae</taxon>
        <taxon>Phocaeicola</taxon>
    </lineage>
</organism>
<gene>
    <name evidence="13" type="ORF">BACDOR_00141</name>
</gene>
<accession>B6VSB1</accession>
<keyword evidence="2 8" id="KW-0813">Transport</keyword>
<evidence type="ECO:0000256" key="5">
    <source>
        <dbReference type="ARBA" id="ARBA00023077"/>
    </source>
</evidence>
<keyword evidence="10" id="KW-0732">Signal</keyword>
<reference evidence="13 14" key="2">
    <citation type="submission" date="2008-10" db="EMBL/GenBank/DDBJ databases">
        <authorList>
            <person name="Fulton L."/>
            <person name="Clifton S."/>
            <person name="Fulton B."/>
            <person name="Xu J."/>
            <person name="Minx P."/>
            <person name="Pepin K.H."/>
            <person name="Johnson M."/>
            <person name="Thiruvilangam P."/>
            <person name="Bhonagiri V."/>
            <person name="Nash W.E."/>
            <person name="Mardis E.R."/>
            <person name="Wilson R.K."/>
        </authorList>
    </citation>
    <scope>NUCLEOTIDE SEQUENCE [LARGE SCALE GENOMIC DNA]</scope>
    <source>
        <strain evidence="13 14">DSM 17855</strain>
    </source>
</reference>
<feature type="domain" description="TonB-dependent receptor-like beta-barrel" evidence="11">
    <location>
        <begin position="468"/>
        <end position="867"/>
    </location>
</feature>
<evidence type="ECO:0000256" key="6">
    <source>
        <dbReference type="ARBA" id="ARBA00023136"/>
    </source>
</evidence>
<feature type="domain" description="TonB-dependent receptor plug" evidence="12">
    <location>
        <begin position="125"/>
        <end position="232"/>
    </location>
</feature>
<protein>
    <recommendedName>
        <fullName evidence="15">TonB-dependent receptor plug domain-containing protein</fullName>
    </recommendedName>
</protein>
<evidence type="ECO:0008006" key="15">
    <source>
        <dbReference type="Google" id="ProtNLM"/>
    </source>
</evidence>
<dbReference type="SUPFAM" id="SSF49464">
    <property type="entry name" value="Carboxypeptidase regulatory domain-like"/>
    <property type="match status" value="1"/>
</dbReference>
<dbReference type="InterPro" id="IPR008969">
    <property type="entry name" value="CarboxyPept-like_regulatory"/>
</dbReference>
<keyword evidence="6 8" id="KW-0472">Membrane</keyword>
<dbReference type="Proteomes" id="UP000004849">
    <property type="component" value="Unassembled WGS sequence"/>
</dbReference>
<dbReference type="Gene3D" id="2.170.130.10">
    <property type="entry name" value="TonB-dependent receptor, plug domain"/>
    <property type="match status" value="1"/>
</dbReference>
<comment type="subcellular location">
    <subcellularLocation>
        <location evidence="1 8">Cell outer membrane</location>
        <topology evidence="1 8">Multi-pass membrane protein</topology>
    </subcellularLocation>
</comment>
<evidence type="ECO:0000256" key="8">
    <source>
        <dbReference type="PROSITE-ProRule" id="PRU01360"/>
    </source>
</evidence>
<comment type="similarity">
    <text evidence="8 9">Belongs to the TonB-dependent receptor family.</text>
</comment>
<dbReference type="EMBL" id="ABWZ01000003">
    <property type="protein sequence ID" value="EEB27326.1"/>
    <property type="molecule type" value="Genomic_DNA"/>
</dbReference>
<dbReference type="InterPro" id="IPR012910">
    <property type="entry name" value="Plug_dom"/>
</dbReference>
<dbReference type="Pfam" id="PF13715">
    <property type="entry name" value="CarbopepD_reg_2"/>
    <property type="match status" value="1"/>
</dbReference>
<proteinExistence type="inferred from homology"/>